<name>W6NBC7_HAECO</name>
<organism evidence="1">
    <name type="scientific">Haemonchus contortus</name>
    <name type="common">Barber pole worm</name>
    <dbReference type="NCBI Taxonomy" id="6289"/>
    <lineage>
        <taxon>Eukaryota</taxon>
        <taxon>Metazoa</taxon>
        <taxon>Ecdysozoa</taxon>
        <taxon>Nematoda</taxon>
        <taxon>Chromadorea</taxon>
        <taxon>Rhabditida</taxon>
        <taxon>Rhabditina</taxon>
        <taxon>Rhabditomorpha</taxon>
        <taxon>Strongyloidea</taxon>
        <taxon>Trichostrongylidae</taxon>
        <taxon>Haemonchus</taxon>
    </lineage>
</organism>
<accession>W6NBC7</accession>
<proteinExistence type="predicted"/>
<dbReference type="AlphaFoldDB" id="W6NBC7"/>
<gene>
    <name evidence="1" type="ORF">HCOI_00260300</name>
</gene>
<dbReference type="EMBL" id="CAVP010055685">
    <property type="protein sequence ID" value="CDL94150.1"/>
    <property type="molecule type" value="Genomic_DNA"/>
</dbReference>
<comment type="caution">
    <text evidence="1">The sequence shown here is derived from an EMBL/GenBank/DDBJ whole genome shotgun (WGS) entry which is preliminary data.</text>
</comment>
<evidence type="ECO:0000313" key="1">
    <source>
        <dbReference type="EMBL" id="CDL94150.1"/>
    </source>
</evidence>
<reference evidence="1" key="2">
    <citation type="submission" date="2013-05" db="EMBL/GenBank/DDBJ databases">
        <title>The genome and transcriptome of Haemonchus contortus: a key model parasite for drug and vaccine discovery.</title>
        <authorList>
            <person name="Laing R."/>
            <person name="Kikuchi T."/>
            <person name="Martinelli A."/>
            <person name="Tsai I.J."/>
            <person name="Beech R.N."/>
            <person name="Redman E."/>
            <person name="Holroyd N."/>
            <person name="Bartley D.J."/>
            <person name="Beasley H."/>
            <person name="Britton C."/>
            <person name="Curran D."/>
            <person name="Devaney E."/>
            <person name="Gilabert A."/>
            <person name="Jackson F."/>
            <person name="Hunt M."/>
            <person name="Johnston S."/>
            <person name="Kryukov I."/>
            <person name="Li K."/>
            <person name="Morrison A.A."/>
            <person name="Reid A.J."/>
            <person name="Sargison N."/>
            <person name="Saunders G."/>
            <person name="Wasmuth J.D."/>
            <person name="Wolstenholme A."/>
            <person name="Berriman M."/>
            <person name="Gilleard J.S."/>
            <person name="Cotton J.A."/>
        </authorList>
    </citation>
    <scope>NUCLEOTIDE SEQUENCE [LARGE SCALE GENOMIC DNA]</scope>
    <source>
        <strain evidence="1">ISE/inbred ISE</strain>
    </source>
</reference>
<reference evidence="1" key="1">
    <citation type="submission" date="2013-03" db="EMBL/GenBank/DDBJ databases">
        <authorList>
            <person name="Aslett M."/>
        </authorList>
    </citation>
    <scope>NUCLEOTIDE SEQUENCE [LARGE SCALE GENOMIC DNA]</scope>
    <source>
        <strain evidence="1">ISE/inbred ISE</strain>
    </source>
</reference>
<sequence>MIGEKPQALGESYDYKPCLGLVRSLLAAYRSIAGFQSSRNIYPDIGDDFLKMLSTPGTYNFEEITKKAKVSNVISLPSVSSSLKTFVVNGDWQGQNALVLGKQKIAHVKVPSNGDWVYVY</sequence>
<protein>
    <submittedName>
        <fullName evidence="1">Parasitic stage specific protein 1</fullName>
    </submittedName>
</protein>